<dbReference type="GO" id="GO:0005886">
    <property type="term" value="C:plasma membrane"/>
    <property type="evidence" value="ECO:0007669"/>
    <property type="project" value="TreeGrafter"/>
</dbReference>
<dbReference type="GO" id="GO:0006196">
    <property type="term" value="P:AMP catabolic process"/>
    <property type="evidence" value="ECO:0007669"/>
    <property type="project" value="TreeGrafter"/>
</dbReference>
<keyword evidence="5" id="KW-0547">Nucleotide-binding</keyword>
<dbReference type="SUPFAM" id="SSF55816">
    <property type="entry name" value="5'-nucleotidase (syn. UDP-sugar hydrolase), C-terminal domain"/>
    <property type="match status" value="1"/>
</dbReference>
<dbReference type="GO" id="GO:0000166">
    <property type="term" value="F:nucleotide binding"/>
    <property type="evidence" value="ECO:0007669"/>
    <property type="project" value="UniProtKB-KW"/>
</dbReference>
<gene>
    <name evidence="8" type="ORF">SK128_018655</name>
</gene>
<dbReference type="AlphaFoldDB" id="A0AAN8XL46"/>
<evidence type="ECO:0000259" key="7">
    <source>
        <dbReference type="Pfam" id="PF02872"/>
    </source>
</evidence>
<keyword evidence="4" id="KW-0479">Metal-binding</keyword>
<dbReference type="FunFam" id="3.90.780.10:FF:000001">
    <property type="entry name" value="NT5E isoform 3"/>
    <property type="match status" value="1"/>
</dbReference>
<evidence type="ECO:0000256" key="4">
    <source>
        <dbReference type="ARBA" id="ARBA00022723"/>
    </source>
</evidence>
<evidence type="ECO:0000256" key="6">
    <source>
        <dbReference type="ARBA" id="ARBA00022801"/>
    </source>
</evidence>
<evidence type="ECO:0000313" key="9">
    <source>
        <dbReference type="Proteomes" id="UP001381693"/>
    </source>
</evidence>
<evidence type="ECO:0000256" key="5">
    <source>
        <dbReference type="ARBA" id="ARBA00022741"/>
    </source>
</evidence>
<reference evidence="8 9" key="1">
    <citation type="submission" date="2023-11" db="EMBL/GenBank/DDBJ databases">
        <title>Halocaridina rubra genome assembly.</title>
        <authorList>
            <person name="Smith C."/>
        </authorList>
    </citation>
    <scope>NUCLEOTIDE SEQUENCE [LARGE SCALE GENOMIC DNA]</scope>
    <source>
        <strain evidence="8">EP-1</strain>
        <tissue evidence="8">Whole</tissue>
    </source>
</reference>
<evidence type="ECO:0000313" key="8">
    <source>
        <dbReference type="EMBL" id="KAK7086251.1"/>
    </source>
</evidence>
<dbReference type="GO" id="GO:0008253">
    <property type="term" value="F:5'-nucleotidase activity"/>
    <property type="evidence" value="ECO:0007669"/>
    <property type="project" value="UniProtKB-EC"/>
</dbReference>
<dbReference type="Proteomes" id="UP001381693">
    <property type="component" value="Unassembled WGS sequence"/>
</dbReference>
<sequence>MGNLEADAIVHMNTKYPDDMHWARTALAIINGGGIRASIDERASNGTITMEDVLTVAPFQNTIDIVELRGKYVKEMFEFSVAEYDPKGLDPPGGFLQVSGFVVVYDINLPPGSRVVRLQARCVMCRVPELRDIVEDDIYRIAMPSFLANGGDGYSVIKDNKIDHHLTSLLDTEVYSEYIRAASPIHHGLENRILFIDTSDLCPGMTTFTLPPNTGYSTVTTTAPNKEKNTADTPQSLGFLVL</sequence>
<keyword evidence="6" id="KW-0378">Hydrolase</keyword>
<evidence type="ECO:0000256" key="3">
    <source>
        <dbReference type="ARBA" id="ARBA00012643"/>
    </source>
</evidence>
<protein>
    <recommendedName>
        <fullName evidence="3">5'-nucleotidase</fullName>
        <ecNumber evidence="3">3.1.3.5</ecNumber>
    </recommendedName>
</protein>
<dbReference type="InterPro" id="IPR008334">
    <property type="entry name" value="5'-Nucleotdase_C"/>
</dbReference>
<dbReference type="GO" id="GO:0046872">
    <property type="term" value="F:metal ion binding"/>
    <property type="evidence" value="ECO:0007669"/>
    <property type="project" value="UniProtKB-KW"/>
</dbReference>
<dbReference type="PANTHER" id="PTHR11575:SF24">
    <property type="entry name" value="5'-NUCLEOTIDASE"/>
    <property type="match status" value="1"/>
</dbReference>
<comment type="similarity">
    <text evidence="2">Belongs to the 5'-nucleotidase family.</text>
</comment>
<organism evidence="8 9">
    <name type="scientific">Halocaridina rubra</name>
    <name type="common">Hawaiian red shrimp</name>
    <dbReference type="NCBI Taxonomy" id="373956"/>
    <lineage>
        <taxon>Eukaryota</taxon>
        <taxon>Metazoa</taxon>
        <taxon>Ecdysozoa</taxon>
        <taxon>Arthropoda</taxon>
        <taxon>Crustacea</taxon>
        <taxon>Multicrustacea</taxon>
        <taxon>Malacostraca</taxon>
        <taxon>Eumalacostraca</taxon>
        <taxon>Eucarida</taxon>
        <taxon>Decapoda</taxon>
        <taxon>Pleocyemata</taxon>
        <taxon>Caridea</taxon>
        <taxon>Atyoidea</taxon>
        <taxon>Atyidae</taxon>
        <taxon>Halocaridina</taxon>
    </lineage>
</organism>
<dbReference type="PANTHER" id="PTHR11575">
    <property type="entry name" value="5'-NUCLEOTIDASE-RELATED"/>
    <property type="match status" value="1"/>
</dbReference>
<evidence type="ECO:0000256" key="1">
    <source>
        <dbReference type="ARBA" id="ARBA00000815"/>
    </source>
</evidence>
<accession>A0AAN8XL46</accession>
<comment type="caution">
    <text evidence="8">The sequence shown here is derived from an EMBL/GenBank/DDBJ whole genome shotgun (WGS) entry which is preliminary data.</text>
</comment>
<dbReference type="InterPro" id="IPR006179">
    <property type="entry name" value="5_nucleotidase/apyrase"/>
</dbReference>
<feature type="domain" description="5'-Nucleotidase C-terminal" evidence="7">
    <location>
        <begin position="1"/>
        <end position="158"/>
    </location>
</feature>
<dbReference type="Gene3D" id="3.90.780.10">
    <property type="entry name" value="5'-Nucleotidase, C-terminal domain"/>
    <property type="match status" value="1"/>
</dbReference>
<dbReference type="EMBL" id="JAXCGZ010000279">
    <property type="protein sequence ID" value="KAK7086251.1"/>
    <property type="molecule type" value="Genomic_DNA"/>
</dbReference>
<comment type="catalytic activity">
    <reaction evidence="1">
        <text>a ribonucleoside 5'-phosphate + H2O = a ribonucleoside + phosphate</text>
        <dbReference type="Rhea" id="RHEA:12484"/>
        <dbReference type="ChEBI" id="CHEBI:15377"/>
        <dbReference type="ChEBI" id="CHEBI:18254"/>
        <dbReference type="ChEBI" id="CHEBI:43474"/>
        <dbReference type="ChEBI" id="CHEBI:58043"/>
        <dbReference type="EC" id="3.1.3.5"/>
    </reaction>
</comment>
<evidence type="ECO:0000256" key="2">
    <source>
        <dbReference type="ARBA" id="ARBA00006654"/>
    </source>
</evidence>
<dbReference type="Pfam" id="PF02872">
    <property type="entry name" value="5_nucleotid_C"/>
    <property type="match status" value="1"/>
</dbReference>
<dbReference type="EC" id="3.1.3.5" evidence="3"/>
<feature type="non-terminal residue" evidence="8">
    <location>
        <position position="242"/>
    </location>
</feature>
<name>A0AAN8XL46_HALRR</name>
<dbReference type="InterPro" id="IPR036907">
    <property type="entry name" value="5'-Nucleotdase_C_sf"/>
</dbReference>
<keyword evidence="9" id="KW-1185">Reference proteome</keyword>
<proteinExistence type="inferred from homology"/>
<dbReference type="PRINTS" id="PR01607">
    <property type="entry name" value="APYRASEFAMLY"/>
</dbReference>